<feature type="compositionally biased region" description="Basic residues" evidence="2">
    <location>
        <begin position="380"/>
        <end position="389"/>
    </location>
</feature>
<dbReference type="PROSITE" id="PS50878">
    <property type="entry name" value="RT_POL"/>
    <property type="match status" value="1"/>
</dbReference>
<dbReference type="InterPro" id="IPR000477">
    <property type="entry name" value="RT_dom"/>
</dbReference>
<feature type="domain" description="CCHC-type" evidence="3">
    <location>
        <begin position="211"/>
        <end position="224"/>
    </location>
</feature>
<dbReference type="PANTHER" id="PTHR33116:SF86">
    <property type="entry name" value="REVERSE TRANSCRIPTASE DOMAIN-CONTAINING PROTEIN"/>
    <property type="match status" value="1"/>
</dbReference>
<dbReference type="Pfam" id="PF13966">
    <property type="entry name" value="zf-RVT"/>
    <property type="match status" value="1"/>
</dbReference>
<keyword evidence="1" id="KW-0863">Zinc-finger</keyword>
<dbReference type="Pfam" id="PF14111">
    <property type="entry name" value="DUF4283"/>
    <property type="match status" value="1"/>
</dbReference>
<dbReference type="InterPro" id="IPR001878">
    <property type="entry name" value="Znf_CCHC"/>
</dbReference>
<name>A0A2N9F345_FAGSY</name>
<dbReference type="SUPFAM" id="SSF56219">
    <property type="entry name" value="DNase I-like"/>
    <property type="match status" value="1"/>
</dbReference>
<dbReference type="InterPro" id="IPR025836">
    <property type="entry name" value="Zn_knuckle_CX2CX4HX4C"/>
</dbReference>
<proteinExistence type="predicted"/>
<dbReference type="GO" id="GO:0003676">
    <property type="term" value="F:nucleic acid binding"/>
    <property type="evidence" value="ECO:0007669"/>
    <property type="project" value="InterPro"/>
</dbReference>
<evidence type="ECO:0000259" key="3">
    <source>
        <dbReference type="PROSITE" id="PS50158"/>
    </source>
</evidence>
<dbReference type="Pfam" id="PF03372">
    <property type="entry name" value="Exo_endo_phos"/>
    <property type="match status" value="1"/>
</dbReference>
<accession>A0A2N9F345</accession>
<dbReference type="InterPro" id="IPR002156">
    <property type="entry name" value="RNaseH_domain"/>
</dbReference>
<dbReference type="PROSITE" id="PS50158">
    <property type="entry name" value="ZF_CCHC"/>
    <property type="match status" value="1"/>
</dbReference>
<dbReference type="EMBL" id="OIVN01000779">
    <property type="protein sequence ID" value="SPC85397.1"/>
    <property type="molecule type" value="Genomic_DNA"/>
</dbReference>
<evidence type="ECO:0008006" key="6">
    <source>
        <dbReference type="Google" id="ProtNLM"/>
    </source>
</evidence>
<feature type="domain" description="Reverse transcriptase" evidence="4">
    <location>
        <begin position="829"/>
        <end position="1111"/>
    </location>
</feature>
<evidence type="ECO:0000256" key="1">
    <source>
        <dbReference type="PROSITE-ProRule" id="PRU00047"/>
    </source>
</evidence>
<dbReference type="Pfam" id="PF13456">
    <property type="entry name" value="RVT_3"/>
    <property type="match status" value="1"/>
</dbReference>
<dbReference type="InterPro" id="IPR005135">
    <property type="entry name" value="Endo/exonuclease/phosphatase"/>
</dbReference>
<organism evidence="5">
    <name type="scientific">Fagus sylvatica</name>
    <name type="common">Beechnut</name>
    <dbReference type="NCBI Taxonomy" id="28930"/>
    <lineage>
        <taxon>Eukaryota</taxon>
        <taxon>Viridiplantae</taxon>
        <taxon>Streptophyta</taxon>
        <taxon>Embryophyta</taxon>
        <taxon>Tracheophyta</taxon>
        <taxon>Spermatophyta</taxon>
        <taxon>Magnoliopsida</taxon>
        <taxon>eudicotyledons</taxon>
        <taxon>Gunneridae</taxon>
        <taxon>Pentapetalae</taxon>
        <taxon>rosids</taxon>
        <taxon>fabids</taxon>
        <taxon>Fagales</taxon>
        <taxon>Fagaceae</taxon>
        <taxon>Fagus</taxon>
    </lineage>
</organism>
<dbReference type="Pfam" id="PF00078">
    <property type="entry name" value="RVT_1"/>
    <property type="match status" value="1"/>
</dbReference>
<keyword evidence="1" id="KW-0862">Zinc</keyword>
<sequence length="1720" mass="194264">MAEELAELCRRMQLSDKEKLRINLRKDPIVKSKKDAQFSILFKLLTTRVFNVEAFKGTVRSLWMGRRGVTIRAIEDNLFMAVFQERDDLERVFVQSPWTFDKKLILMVRFEGDLQPMAVTFTQAAFWIRVHNLPIKSMIREVGEDIGMELGNLLEVDVPDNGLGWGKYLRIRVEINVMEPLLRGRIVQGVEGENADPFWVEFKYEHLPIYCYRCGRLGHSSNECLEGRQSNRTEEIHGEKWGSWLQAPILRGPPARQSRRDRTPAEDEGDLQPDRNGVQEDSPLSPALVVGGGAEDVADSTGVQAEIEEEIDSSIHPLEPRDHDVLPQNPGLEDSDPNPMIFGLHVSDNGRYTQHPVEPTLRDVALPNCPTSAGLSKSTTWKKRARKVYTRGEDSGSTTPRQRKRKLVPPADMVSPPVTMIGLSLNCRGLGNPQTVNELHDLVRKKGPNIVFLMETRLEVRSLEWLRLRLRMKGCMGVDRHGLGGGLALLWDSSVDVHIQHYSDHHISANVVQADGIQWRITGFYGHPETSLRHRSWSLLRHLRGPSGVPWMVMGDFNEIMRIDEMVGQADRNTTQMALFREALLDCELIDMGFTGSALTWSNNREQNALVRARLDRVVANSGWMSLFPMAVISHLVVACSDHMGLLVNTMGSAEVQRVDSRRKKLFRFEKTWVREAGCEDAIAGAWDVHPVGTAMFRVAEKIKNCRVHLLQWSQAQVRITPKLIETKSQQLQVLEQEAVTSYDGEAVKALRQELNILRAKEETIPAEIERVAVDYFHEIFSSSNPQAIDDVVSEVDGVVTPGMNSELLKPFGGEEVQKALFQMHPTKAPGPDGRMLGSINFTHIVLIPKVAAPEQMSQFRPISLCNVLYKIASKVLVNRMKSMLPQVISESQSAFVPGRMITDNVIIAFETIHYLKNLRQGNNVQMAVKLDMSKAYDRVEWDYLQAIMLKLGFHPNWVKLIMACVTTATYAIMVNGEPKGYVKPQRGLRQGDPLSPYLFLLCAEGLSALLRKAERESLIKGISICRRGLRISHLFFADDSIIFCRATSNECRALHNLLALYANASGQLVNNDKTAVFFSCNMPQLTRDSICSMFGSNPTTQFEKYLGLPPVVGRAKRRAFNEIKDRVWRRLQGWKEKLLSQAGREVLIKAVIQAIPIYAMGCFKFPAGLCADLSAMATRFWWGQRGMERKIHWLSKTKLMKSKREGGMGCRDLQLFNKALLARQGWWLLHRPSSLLCRVLKAKYFPNQSFLEVVVPSNASYIWRSICDSREVLLNGMRWRVGKGDKIKIWKDRWLPSPSTYKVTSPMTGLDPEATVDSLICDDSMTWNLPLLHSMFMARDVECILSIPLSKRKPADVLIWTGTKQGTFSVKSAYRMLYSHQVVAEASSSSSRNSAQQFWSSIWATSVPPKVRVFIWRACKGILPTQTHLFDKGISNTFSCVWCGEEAETKDHLLWRCEFAQRVWKECPVNFAKSVHVDMSFTDFIDCCLTDLASPSLEITFYTAWAIWKARNELVWNEHTTPVAELCQQAAGSTLDFLESRSMHMESFTPSNGLPELKWKPPEGMNYKLNFSCKLGNDPYQVGLGVLVRDSSGLVAASMWRQFSGEGCGLQVHTQALLLALEFAFSIGLRGLEVDVGKNELYGLLQKPGSCLAHMGVLIDDIRDWAHEFHFLSFSFIKNVCNKAAQALATEALSSSFQQVWLDDHPACITSQVQIDSLQ</sequence>
<feature type="region of interest" description="Disordered" evidence="2">
    <location>
        <begin position="373"/>
        <end position="412"/>
    </location>
</feature>
<dbReference type="InterPro" id="IPR025558">
    <property type="entry name" value="DUF4283"/>
</dbReference>
<dbReference type="InterPro" id="IPR043502">
    <property type="entry name" value="DNA/RNA_pol_sf"/>
</dbReference>
<dbReference type="InterPro" id="IPR036691">
    <property type="entry name" value="Endo/exonu/phosph_ase_sf"/>
</dbReference>
<gene>
    <name evidence="5" type="ORF">FSB_LOCUS13279</name>
</gene>
<dbReference type="Pfam" id="PF14392">
    <property type="entry name" value="zf-CCHC_4"/>
    <property type="match status" value="1"/>
</dbReference>
<dbReference type="SUPFAM" id="SSF56672">
    <property type="entry name" value="DNA/RNA polymerases"/>
    <property type="match status" value="1"/>
</dbReference>
<keyword evidence="1" id="KW-0479">Metal-binding</keyword>
<dbReference type="CDD" id="cd01650">
    <property type="entry name" value="RT_nLTR_like"/>
    <property type="match status" value="1"/>
</dbReference>
<dbReference type="GO" id="GO:0004523">
    <property type="term" value="F:RNA-DNA hybrid ribonuclease activity"/>
    <property type="evidence" value="ECO:0007669"/>
    <property type="project" value="InterPro"/>
</dbReference>
<feature type="region of interest" description="Disordered" evidence="2">
    <location>
        <begin position="252"/>
        <end position="297"/>
    </location>
</feature>
<dbReference type="GO" id="GO:0008270">
    <property type="term" value="F:zinc ion binding"/>
    <property type="evidence" value="ECO:0007669"/>
    <property type="project" value="UniProtKB-KW"/>
</dbReference>
<evidence type="ECO:0000313" key="5">
    <source>
        <dbReference type="EMBL" id="SPC85397.1"/>
    </source>
</evidence>
<dbReference type="PANTHER" id="PTHR33116">
    <property type="entry name" value="REVERSE TRANSCRIPTASE ZINC-BINDING DOMAIN-CONTAINING PROTEIN-RELATED-RELATED"/>
    <property type="match status" value="1"/>
</dbReference>
<evidence type="ECO:0000259" key="4">
    <source>
        <dbReference type="PROSITE" id="PS50878"/>
    </source>
</evidence>
<reference evidence="5" key="1">
    <citation type="submission" date="2018-02" db="EMBL/GenBank/DDBJ databases">
        <authorList>
            <person name="Cohen D.B."/>
            <person name="Kent A.D."/>
        </authorList>
    </citation>
    <scope>NUCLEOTIDE SEQUENCE</scope>
</reference>
<dbReference type="Gene3D" id="3.60.10.10">
    <property type="entry name" value="Endonuclease/exonuclease/phosphatase"/>
    <property type="match status" value="1"/>
</dbReference>
<evidence type="ECO:0000256" key="2">
    <source>
        <dbReference type="SAM" id="MobiDB-lite"/>
    </source>
</evidence>
<protein>
    <recommendedName>
        <fullName evidence="6">CCHC-type domain-containing protein</fullName>
    </recommendedName>
</protein>
<dbReference type="InterPro" id="IPR026960">
    <property type="entry name" value="RVT-Znf"/>
</dbReference>